<protein>
    <submittedName>
        <fullName evidence="4">TetR family transcriptional regulator</fullName>
    </submittedName>
</protein>
<reference evidence="4" key="2">
    <citation type="submission" date="2023-01" db="EMBL/GenBank/DDBJ databases">
        <authorList>
            <person name="Sun Q."/>
            <person name="Evtushenko L."/>
        </authorList>
    </citation>
    <scope>NUCLEOTIDE SEQUENCE</scope>
    <source>
        <strain evidence="4">VKM Ac-1246</strain>
    </source>
</reference>
<evidence type="ECO:0000313" key="5">
    <source>
        <dbReference type="Proteomes" id="UP001142292"/>
    </source>
</evidence>
<evidence type="ECO:0000259" key="3">
    <source>
        <dbReference type="PROSITE" id="PS50977"/>
    </source>
</evidence>
<organism evidence="4 5">
    <name type="scientific">Nocardioides luteus</name>
    <dbReference type="NCBI Taxonomy" id="1844"/>
    <lineage>
        <taxon>Bacteria</taxon>
        <taxon>Bacillati</taxon>
        <taxon>Actinomycetota</taxon>
        <taxon>Actinomycetes</taxon>
        <taxon>Propionibacteriales</taxon>
        <taxon>Nocardioidaceae</taxon>
        <taxon>Nocardioides</taxon>
    </lineage>
</organism>
<dbReference type="Pfam" id="PF00440">
    <property type="entry name" value="TetR_N"/>
    <property type="match status" value="1"/>
</dbReference>
<keyword evidence="1 2" id="KW-0238">DNA-binding</keyword>
<gene>
    <name evidence="4" type="ORF">GCM10017579_01210</name>
</gene>
<dbReference type="InterPro" id="IPR009057">
    <property type="entry name" value="Homeodomain-like_sf"/>
</dbReference>
<dbReference type="EMBL" id="BSEL01000001">
    <property type="protein sequence ID" value="GLJ66085.1"/>
    <property type="molecule type" value="Genomic_DNA"/>
</dbReference>
<feature type="DNA-binding region" description="H-T-H motif" evidence="2">
    <location>
        <begin position="31"/>
        <end position="50"/>
    </location>
</feature>
<dbReference type="PANTHER" id="PTHR30055">
    <property type="entry name" value="HTH-TYPE TRANSCRIPTIONAL REGULATOR RUTR"/>
    <property type="match status" value="1"/>
</dbReference>
<keyword evidence="5" id="KW-1185">Reference proteome</keyword>
<dbReference type="InterPro" id="IPR050109">
    <property type="entry name" value="HTH-type_TetR-like_transc_reg"/>
</dbReference>
<feature type="domain" description="HTH tetR-type" evidence="3">
    <location>
        <begin position="8"/>
        <end position="68"/>
    </location>
</feature>
<dbReference type="Gene3D" id="1.10.357.10">
    <property type="entry name" value="Tetracycline Repressor, domain 2"/>
    <property type="match status" value="1"/>
</dbReference>
<evidence type="ECO:0000256" key="2">
    <source>
        <dbReference type="PROSITE-ProRule" id="PRU00335"/>
    </source>
</evidence>
<dbReference type="InterPro" id="IPR036271">
    <property type="entry name" value="Tet_transcr_reg_TetR-rel_C_sf"/>
</dbReference>
<reference evidence="4" key="1">
    <citation type="journal article" date="2014" name="Int. J. Syst. Evol. Microbiol.">
        <title>Complete genome of a new Firmicutes species belonging to the dominant human colonic microbiota ('Ruminococcus bicirculans') reveals two chromosomes and a selective capacity to utilize plant glucans.</title>
        <authorList>
            <consortium name="NISC Comparative Sequencing Program"/>
            <person name="Wegmann U."/>
            <person name="Louis P."/>
            <person name="Goesmann A."/>
            <person name="Henrissat B."/>
            <person name="Duncan S.H."/>
            <person name="Flint H.J."/>
        </authorList>
    </citation>
    <scope>NUCLEOTIDE SEQUENCE</scope>
    <source>
        <strain evidence="4">VKM Ac-1246</strain>
    </source>
</reference>
<proteinExistence type="predicted"/>
<dbReference type="PANTHER" id="PTHR30055:SF219">
    <property type="entry name" value="TRANSCRIPTIONAL REGULATORY PROTEIN"/>
    <property type="match status" value="1"/>
</dbReference>
<dbReference type="SUPFAM" id="SSF48498">
    <property type="entry name" value="Tetracyclin repressor-like, C-terminal domain"/>
    <property type="match status" value="1"/>
</dbReference>
<comment type="caution">
    <text evidence="4">The sequence shown here is derived from an EMBL/GenBank/DDBJ whole genome shotgun (WGS) entry which is preliminary data.</text>
</comment>
<evidence type="ECO:0000313" key="4">
    <source>
        <dbReference type="EMBL" id="GLJ66085.1"/>
    </source>
</evidence>
<dbReference type="RefSeq" id="WP_189117132.1">
    <property type="nucleotide sequence ID" value="NZ_BMRK01000002.1"/>
</dbReference>
<evidence type="ECO:0000256" key="1">
    <source>
        <dbReference type="ARBA" id="ARBA00023125"/>
    </source>
</evidence>
<name>A0ABQ5SPL2_9ACTN</name>
<dbReference type="PRINTS" id="PR00455">
    <property type="entry name" value="HTHTETR"/>
</dbReference>
<dbReference type="InterPro" id="IPR001647">
    <property type="entry name" value="HTH_TetR"/>
</dbReference>
<accession>A0ABQ5SPL2</accession>
<dbReference type="PROSITE" id="PS50977">
    <property type="entry name" value="HTH_TETR_2"/>
    <property type="match status" value="1"/>
</dbReference>
<dbReference type="SUPFAM" id="SSF46689">
    <property type="entry name" value="Homeodomain-like"/>
    <property type="match status" value="1"/>
</dbReference>
<sequence length="213" mass="23287">MSQRPDDVHSRERILAAATTLFAERGYDATSTRAIADAVGLNIATVAYHVGSKPQLYREVMRRAHEAQRDVVLEALKRLETVDPTPAATVAGLIDFVDAYLAFCLDHREVPALWMRRWLSEGKDLIEFESDLAGPLIADVVASVRTALSRAGIDADVDVEMLVFTIVWTAHSFGQAGVIDASGNRVPPGEGAALDRFRAHLHTVIERMVPTLG</sequence>
<dbReference type="Proteomes" id="UP001142292">
    <property type="component" value="Unassembled WGS sequence"/>
</dbReference>